<keyword evidence="9" id="KW-1185">Reference proteome</keyword>
<dbReference type="Proteomes" id="UP000325313">
    <property type="component" value="Unassembled WGS sequence"/>
</dbReference>
<evidence type="ECO:0000313" key="8">
    <source>
        <dbReference type="EMBL" id="KAA1122916.1"/>
    </source>
</evidence>
<comment type="caution">
    <text evidence="7">The sequence shown here is derived from an EMBL/GenBank/DDBJ whole genome shotgun (WGS) entry which is preliminary data.</text>
</comment>
<keyword evidence="2" id="KW-0805">Transcription regulation</keyword>
<evidence type="ECO:0000313" key="9">
    <source>
        <dbReference type="Proteomes" id="UP000324748"/>
    </source>
</evidence>
<evidence type="ECO:0000256" key="5">
    <source>
        <dbReference type="ARBA" id="ARBA00023242"/>
    </source>
</evidence>
<sequence length="560" mass="63816">MAKLTDLPAELVHRIIEHFIQYHQWDPHGYQDHGLRHDYNVRMGRIGQKPRPHRENRDSDGISTLVRPRTHHTEETSDDESLHLSWPDGLPSHPLLPLALVSRTFRQCVQETFFKNVALVDKWQAYLFYRSLTRPSPRDEPEPPMLAPNEASDVSQSQERSIKVVPSSGVNPPRLNRLAQYVRSLQFIFRSPHSSGTDGSMGLRGSSLISDILRSCPRLENVAMVCKFLTRCKEPILEALASKQHIREFVIENHTKAPLEFCWLADEVVTRLFSKWNSLETIEFYQLSGRPTEEIESIHRSIPVLNCHLQMIILTKPDLDGREISWLLTSSRESMRTLKILAPSAKLDRPGLYRVLKEHTSPDLESLALQVEETWHPITADQNVRGSDDPTKTNGLLEIVFRSSSALRKLQHLSVSGPLVDSNCFDLLPQSIIQLSLDWRISGPAFSKALSSWRLIKDDRLPPEACSPPSNSSCCGDQSVPWLANLRCCLVTSDKRWRDEDRKAIIEAMDARGVCYHSSWGDYFSDDDESMSDGESVDDEATELEYEQVGYYRLMGDPDP</sequence>
<dbReference type="GO" id="GO:0000978">
    <property type="term" value="F:RNA polymerase II cis-regulatory region sequence-specific DNA binding"/>
    <property type="evidence" value="ECO:0007669"/>
    <property type="project" value="TreeGrafter"/>
</dbReference>
<evidence type="ECO:0000256" key="1">
    <source>
        <dbReference type="ARBA" id="ARBA00004123"/>
    </source>
</evidence>
<dbReference type="EMBL" id="VDEP01000214">
    <property type="protein sequence ID" value="KAA1122916.1"/>
    <property type="molecule type" value="Genomic_DNA"/>
</dbReference>
<organism evidence="7 9">
    <name type="scientific">Puccinia graminis f. sp. tritici</name>
    <dbReference type="NCBI Taxonomy" id="56615"/>
    <lineage>
        <taxon>Eukaryota</taxon>
        <taxon>Fungi</taxon>
        <taxon>Dikarya</taxon>
        <taxon>Basidiomycota</taxon>
        <taxon>Pucciniomycotina</taxon>
        <taxon>Pucciniomycetes</taxon>
        <taxon>Pucciniales</taxon>
        <taxon>Pucciniaceae</taxon>
        <taxon>Puccinia</taxon>
    </lineage>
</organism>
<keyword evidence="3" id="KW-0238">DNA-binding</keyword>
<dbReference type="PANTHER" id="PTHR11988:SF27">
    <property type="entry name" value="GH27708P"/>
    <property type="match status" value="1"/>
</dbReference>
<evidence type="ECO:0000313" key="10">
    <source>
        <dbReference type="Proteomes" id="UP000325313"/>
    </source>
</evidence>
<evidence type="ECO:0000313" key="7">
    <source>
        <dbReference type="EMBL" id="KAA1083738.1"/>
    </source>
</evidence>
<dbReference type="InterPro" id="IPR040223">
    <property type="entry name" value="PAR_bZIP"/>
</dbReference>
<dbReference type="GO" id="GO:0000981">
    <property type="term" value="F:DNA-binding transcription factor activity, RNA polymerase II-specific"/>
    <property type="evidence" value="ECO:0007669"/>
    <property type="project" value="TreeGrafter"/>
</dbReference>
<dbReference type="GO" id="GO:0005634">
    <property type="term" value="C:nucleus"/>
    <property type="evidence" value="ECO:0007669"/>
    <property type="project" value="UniProtKB-SubCell"/>
</dbReference>
<dbReference type="OrthoDB" id="2495593at2759"/>
<comment type="subcellular location">
    <subcellularLocation>
        <location evidence="1">Nucleus</location>
    </subcellularLocation>
</comment>
<dbReference type="AlphaFoldDB" id="A0A5B0N6H9"/>
<keyword evidence="5" id="KW-0539">Nucleus</keyword>
<dbReference type="PANTHER" id="PTHR11988">
    <property type="entry name" value="THYROTROPH EMBRYONIC FACTOR RELATED"/>
    <property type="match status" value="1"/>
</dbReference>
<gene>
    <name evidence="7" type="ORF">PGT21_005625</name>
    <name evidence="8" type="ORF">PGTUg99_013438</name>
</gene>
<evidence type="ECO:0000256" key="3">
    <source>
        <dbReference type="ARBA" id="ARBA00023125"/>
    </source>
</evidence>
<keyword evidence="4" id="KW-0804">Transcription</keyword>
<protein>
    <submittedName>
        <fullName evidence="7">Uncharacterized protein</fullName>
    </submittedName>
</protein>
<proteinExistence type="predicted"/>
<accession>A0A5B0N6H9</accession>
<feature type="region of interest" description="Disordered" evidence="6">
    <location>
        <begin position="134"/>
        <end position="158"/>
    </location>
</feature>
<evidence type="ECO:0000256" key="4">
    <source>
        <dbReference type="ARBA" id="ARBA00023163"/>
    </source>
</evidence>
<feature type="region of interest" description="Disordered" evidence="6">
    <location>
        <begin position="46"/>
        <end position="84"/>
    </location>
</feature>
<evidence type="ECO:0000256" key="2">
    <source>
        <dbReference type="ARBA" id="ARBA00023015"/>
    </source>
</evidence>
<dbReference type="Proteomes" id="UP000324748">
    <property type="component" value="Unassembled WGS sequence"/>
</dbReference>
<dbReference type="EMBL" id="VSWC01000118">
    <property type="protein sequence ID" value="KAA1083738.1"/>
    <property type="molecule type" value="Genomic_DNA"/>
</dbReference>
<evidence type="ECO:0000256" key="6">
    <source>
        <dbReference type="SAM" id="MobiDB-lite"/>
    </source>
</evidence>
<reference evidence="9 10" key="1">
    <citation type="submission" date="2019-05" db="EMBL/GenBank/DDBJ databases">
        <title>Emergence of the Ug99 lineage of the wheat stem rust pathogen through somatic hybridization.</title>
        <authorList>
            <person name="Li F."/>
            <person name="Upadhyaya N.M."/>
            <person name="Sperschneider J."/>
            <person name="Matny O."/>
            <person name="Nguyen-Phuc H."/>
            <person name="Mago R."/>
            <person name="Raley C."/>
            <person name="Miller M.E."/>
            <person name="Silverstein K.A.T."/>
            <person name="Henningsen E."/>
            <person name="Hirsch C.D."/>
            <person name="Visser B."/>
            <person name="Pretorius Z.A."/>
            <person name="Steffenson B.J."/>
            <person name="Schwessinger B."/>
            <person name="Dodds P.N."/>
            <person name="Figueroa M."/>
        </authorList>
    </citation>
    <scope>NUCLEOTIDE SEQUENCE [LARGE SCALE GENOMIC DNA]</scope>
    <source>
        <strain evidence="7">21-0</strain>
        <strain evidence="8 10">Ug99</strain>
    </source>
</reference>
<name>A0A5B0N6H9_PUCGR</name>